<evidence type="ECO:0000313" key="1">
    <source>
        <dbReference type="EMBL" id="KAK4829372.1"/>
    </source>
</evidence>
<reference evidence="1 2" key="1">
    <citation type="journal article" date="2023" name="J. Hered.">
        <title>Chromosome-level genome of the wood stork (Mycteria americana) provides insight into avian chromosome evolution.</title>
        <authorList>
            <person name="Flamio R. Jr."/>
            <person name="Ramstad K.M."/>
        </authorList>
    </citation>
    <scope>NUCLEOTIDE SEQUENCE [LARGE SCALE GENOMIC DNA]</scope>
    <source>
        <strain evidence="1">JAX WOST 10</strain>
    </source>
</reference>
<organism evidence="1 2">
    <name type="scientific">Mycteria americana</name>
    <name type="common">Wood stork</name>
    <dbReference type="NCBI Taxonomy" id="33587"/>
    <lineage>
        <taxon>Eukaryota</taxon>
        <taxon>Metazoa</taxon>
        <taxon>Chordata</taxon>
        <taxon>Craniata</taxon>
        <taxon>Vertebrata</taxon>
        <taxon>Euteleostomi</taxon>
        <taxon>Archelosauria</taxon>
        <taxon>Archosauria</taxon>
        <taxon>Dinosauria</taxon>
        <taxon>Saurischia</taxon>
        <taxon>Theropoda</taxon>
        <taxon>Coelurosauria</taxon>
        <taxon>Aves</taxon>
        <taxon>Neognathae</taxon>
        <taxon>Neoaves</taxon>
        <taxon>Aequornithes</taxon>
        <taxon>Ciconiiformes</taxon>
        <taxon>Ciconiidae</taxon>
        <taxon>Mycteria</taxon>
    </lineage>
</organism>
<dbReference type="EMBL" id="JAUNZN010000001">
    <property type="protein sequence ID" value="KAK4829372.1"/>
    <property type="molecule type" value="Genomic_DNA"/>
</dbReference>
<keyword evidence="2" id="KW-1185">Reference proteome</keyword>
<dbReference type="Proteomes" id="UP001333110">
    <property type="component" value="Unassembled WGS sequence"/>
</dbReference>
<gene>
    <name evidence="1" type="ORF">QYF61_003495</name>
</gene>
<dbReference type="AlphaFoldDB" id="A0AAN7PBB0"/>
<evidence type="ECO:0008006" key="3">
    <source>
        <dbReference type="Google" id="ProtNLM"/>
    </source>
</evidence>
<protein>
    <recommendedName>
        <fullName evidence="3">Reverse transcriptase domain-containing protein</fullName>
    </recommendedName>
</protein>
<proteinExistence type="predicted"/>
<comment type="caution">
    <text evidence="1">The sequence shown here is derived from an EMBL/GenBank/DDBJ whole genome shotgun (WGS) entry which is preliminary data.</text>
</comment>
<evidence type="ECO:0000313" key="2">
    <source>
        <dbReference type="Proteomes" id="UP001333110"/>
    </source>
</evidence>
<sequence>MPGFVDEGRAVAIVNFDFSKAFDTVSSKILIEKLMKYELGIIVLLMLVNKTNIPVKQELVCHWHGLTHTVHHDNITCRVYGWKALKMIESCKLTPVCPVHECPVRQWRMEGKTDLFVLALPFYSDHVAFVSFYSAQWKLEGLGHFTRSTTAWDPSHGRQSSMNFSKLSPSHEPQFFINCSSMGSPQGHMSCQQSCSSLHGSTGPARSLLQRRLPMRSQSPLGIHLLRQGVLHRLQVDICMDLHGLHHGLQGNLCSGAWSTSSPSFFTDLGRHLERRAPVQSVLLYY</sequence>
<name>A0AAN7PBB0_MYCAM</name>
<accession>A0AAN7PBB0</accession>